<feature type="non-terminal residue" evidence="3">
    <location>
        <position position="93"/>
    </location>
</feature>
<dbReference type="InterPro" id="IPR036661">
    <property type="entry name" value="Luciferase-like_sf"/>
</dbReference>
<proteinExistence type="predicted"/>
<feature type="domain" description="Luciferase-like" evidence="2">
    <location>
        <begin position="15"/>
        <end position="93"/>
    </location>
</feature>
<name>A0A382G9L0_9ZZZZ</name>
<reference evidence="3" key="1">
    <citation type="submission" date="2018-05" db="EMBL/GenBank/DDBJ databases">
        <authorList>
            <person name="Lanie J.A."/>
            <person name="Ng W.-L."/>
            <person name="Kazmierczak K.M."/>
            <person name="Andrzejewski T.M."/>
            <person name="Davidsen T.M."/>
            <person name="Wayne K.J."/>
            <person name="Tettelin H."/>
            <person name="Glass J.I."/>
            <person name="Rusch D."/>
            <person name="Podicherti R."/>
            <person name="Tsui H.-C.T."/>
            <person name="Winkler M.E."/>
        </authorList>
    </citation>
    <scope>NUCLEOTIDE SEQUENCE</scope>
</reference>
<dbReference type="Gene3D" id="3.20.20.30">
    <property type="entry name" value="Luciferase-like domain"/>
    <property type="match status" value="1"/>
</dbReference>
<dbReference type="InterPro" id="IPR050564">
    <property type="entry name" value="F420-G6PD/mer"/>
</dbReference>
<dbReference type="EMBL" id="UINC01054025">
    <property type="protein sequence ID" value="SVB71247.1"/>
    <property type="molecule type" value="Genomic_DNA"/>
</dbReference>
<dbReference type="GO" id="GO:0016705">
    <property type="term" value="F:oxidoreductase activity, acting on paired donors, with incorporation or reduction of molecular oxygen"/>
    <property type="evidence" value="ECO:0007669"/>
    <property type="project" value="InterPro"/>
</dbReference>
<dbReference type="AlphaFoldDB" id="A0A382G9L0"/>
<dbReference type="Pfam" id="PF00296">
    <property type="entry name" value="Bac_luciferase"/>
    <property type="match status" value="1"/>
</dbReference>
<organism evidence="3">
    <name type="scientific">marine metagenome</name>
    <dbReference type="NCBI Taxonomy" id="408172"/>
    <lineage>
        <taxon>unclassified sequences</taxon>
        <taxon>metagenomes</taxon>
        <taxon>ecological metagenomes</taxon>
    </lineage>
</organism>
<sequence>MDIGLGVPSGADSWKVVERAEELGFDYAWFYDTQQLCGDVFVAMAAAAMRTSTIRLATGVLIPSNRIAPVTANAFASLNAMAPGRIDFGVGTG</sequence>
<protein>
    <recommendedName>
        <fullName evidence="2">Luciferase-like domain-containing protein</fullName>
    </recommendedName>
</protein>
<accession>A0A382G9L0</accession>
<dbReference type="PANTHER" id="PTHR43244:SF1">
    <property type="entry name" value="5,10-METHYLENETETRAHYDROMETHANOPTERIN REDUCTASE"/>
    <property type="match status" value="1"/>
</dbReference>
<keyword evidence="1" id="KW-0560">Oxidoreductase</keyword>
<dbReference type="SUPFAM" id="SSF51679">
    <property type="entry name" value="Bacterial luciferase-like"/>
    <property type="match status" value="1"/>
</dbReference>
<dbReference type="PANTHER" id="PTHR43244">
    <property type="match status" value="1"/>
</dbReference>
<evidence type="ECO:0000259" key="2">
    <source>
        <dbReference type="Pfam" id="PF00296"/>
    </source>
</evidence>
<evidence type="ECO:0000256" key="1">
    <source>
        <dbReference type="ARBA" id="ARBA00023002"/>
    </source>
</evidence>
<dbReference type="InterPro" id="IPR011251">
    <property type="entry name" value="Luciferase-like_dom"/>
</dbReference>
<gene>
    <name evidence="3" type="ORF">METZ01_LOCUS224101</name>
</gene>
<evidence type="ECO:0000313" key="3">
    <source>
        <dbReference type="EMBL" id="SVB71247.1"/>
    </source>
</evidence>